<gene>
    <name evidence="12" type="ORF">SAMN06265219_10581</name>
</gene>
<keyword evidence="7 10" id="KW-0378">Hydrolase</keyword>
<dbReference type="Pfam" id="PF18766">
    <property type="entry name" value="SWI2_SNF2"/>
    <property type="match status" value="1"/>
</dbReference>
<evidence type="ECO:0000256" key="9">
    <source>
        <dbReference type="ARBA" id="ARBA00023125"/>
    </source>
</evidence>
<evidence type="ECO:0000256" key="4">
    <source>
        <dbReference type="ARBA" id="ARBA00022741"/>
    </source>
</evidence>
<dbReference type="SMART" id="SM00487">
    <property type="entry name" value="DEXDc"/>
    <property type="match status" value="1"/>
</dbReference>
<keyword evidence="3" id="KW-0540">Nuclease</keyword>
<dbReference type="EC" id="3.1.21.3" evidence="10"/>
<keyword evidence="6" id="KW-0255">Endonuclease</keyword>
<dbReference type="InterPro" id="IPR040980">
    <property type="entry name" value="SWI2_SNF2"/>
</dbReference>
<evidence type="ECO:0000313" key="12">
    <source>
        <dbReference type="EMBL" id="SMO57744.1"/>
    </source>
</evidence>
<organism evidence="12 13">
    <name type="scientific">Gracilimonas mengyeensis</name>
    <dbReference type="NCBI Taxonomy" id="1302730"/>
    <lineage>
        <taxon>Bacteria</taxon>
        <taxon>Pseudomonadati</taxon>
        <taxon>Balneolota</taxon>
        <taxon>Balneolia</taxon>
        <taxon>Balneolales</taxon>
        <taxon>Balneolaceae</taxon>
        <taxon>Gracilimonas</taxon>
    </lineage>
</organism>
<dbReference type="CDD" id="cd22332">
    <property type="entry name" value="HsdR_N"/>
    <property type="match status" value="1"/>
</dbReference>
<keyword evidence="4 10" id="KW-0547">Nucleotide-binding</keyword>
<feature type="domain" description="Helicase ATP-binding" evidence="11">
    <location>
        <begin position="319"/>
        <end position="481"/>
    </location>
</feature>
<keyword evidence="13" id="KW-1185">Reference proteome</keyword>
<dbReference type="GO" id="GO:0005524">
    <property type="term" value="F:ATP binding"/>
    <property type="evidence" value="ECO:0007669"/>
    <property type="project" value="UniProtKB-KW"/>
</dbReference>
<dbReference type="InterPro" id="IPR004473">
    <property type="entry name" value="Restrct_endonuc_typeI_HsdR"/>
</dbReference>
<reference evidence="12 13" key="1">
    <citation type="submission" date="2017-05" db="EMBL/GenBank/DDBJ databases">
        <authorList>
            <person name="Varghese N."/>
            <person name="Submissions S."/>
        </authorList>
    </citation>
    <scope>NUCLEOTIDE SEQUENCE [LARGE SCALE GENOMIC DNA]</scope>
    <source>
        <strain evidence="12 13">DSM 21985</strain>
    </source>
</reference>
<sequence>MNNSSYLEDKDSQLPALRLLQQLGYTYISPEKALEMRDGLLTRFVLTDILEDQLSSINRIEYKGETLPFPPPAISRAAYDLQQQPDEGLVKTNEKIYDLLTLGKSYEQVVKGDKKSFPFNYVDWEHPENNVFHVTDEFEIKGKHKVRRVDMVLFVNGIPFVAIENKRRDKKNALDEAISQHLRNQNKEEVPGFFHFTQMLIASSVNELSYAATDTSKKFWSVWREEENIEDKVKELIAKPDDSTEWMDRLKAHYYERPQTKEKKREPTKQDVNLYSLCRPDRLLELTRNFTVFDNNTRKIARYQQYFGVKRMMNRVRQTDEDGIRKGGVIWHTQGSGKSITMVFMSKNLAVADDISSQRIILVTDRTDLDDQLKKTFRSCGKDIIQAKTGRHLAELIKDPGVENISTIINKFNAALNQRNLVNESRNIFVLIDESHRTQYGMMHAEMRKILPNACYIGFTGTPLMKKEKSTAAKFGGIIDSYTMDQAVKDKAVVPIIYEGRAAKLDTWKEKLDREFERDMEGMSADQVSDYKRRYSTLNKLLTAQLVIEEISKDITDHFLKNLKGTKYKAQLAVPDRKTAVRYYRYFKERGQINAELVISPPDTREGHDDTYDDPNDEVQVFWKQMMDRFGNKETYEDSIINLFKSDSREVELIIVVYKLLTGFDAPNNTVLYMARYLDEHNLLQAIARVNRLFEGKDVGFVIDYVGILGTLTDAINTYSALSGFEQQDLMGTVTPMKEVVESLPKLHKALWDVFKECEDTNDNEAMERFLRPDDIRDDFYEKLSNFARTLQAAFSADKLFDYIDESDIKRYKKDLKFFENLRRSVRIRYGEAIDHREYEDRVQKMLDSYVGTEGIDQIVEPIDIFSDEFFEMQDEQSKRSDASKADEIASKTKKVIEERMDEDPAMYRKFSDMIEETIQKFLHDRISEKEYLEKVKQIKQGVQQGIWDGTPNELKERPVARSFYNTIKTEMEEFFEEAYMAVEPEKREDFYTTAGIELEKIIESLTIVDWETNPDVKNNMFIAIEDYMIELFRKLDLKRDFDVIERIAETIIKSKQKHSSR</sequence>
<comment type="subunit">
    <text evidence="10">The type I restriction/modification system is composed of three polypeptides R, M and S.</text>
</comment>
<evidence type="ECO:0000256" key="6">
    <source>
        <dbReference type="ARBA" id="ARBA00022759"/>
    </source>
</evidence>
<dbReference type="GO" id="GO:0009307">
    <property type="term" value="P:DNA restriction-modification system"/>
    <property type="evidence" value="ECO:0007669"/>
    <property type="project" value="UniProtKB-KW"/>
</dbReference>
<comment type="similarity">
    <text evidence="2 10">Belongs to the HsdR family.</text>
</comment>
<name>A0A521CE75_9BACT</name>
<evidence type="ECO:0000256" key="1">
    <source>
        <dbReference type="ARBA" id="ARBA00000851"/>
    </source>
</evidence>
<protein>
    <recommendedName>
        <fullName evidence="10">Type I restriction enzyme endonuclease subunit</fullName>
        <shortName evidence="10">R protein</shortName>
        <ecNumber evidence="10">3.1.21.3</ecNumber>
    </recommendedName>
</protein>
<dbReference type="GO" id="GO:0009035">
    <property type="term" value="F:type I site-specific deoxyribonuclease activity"/>
    <property type="evidence" value="ECO:0007669"/>
    <property type="project" value="UniProtKB-EC"/>
</dbReference>
<accession>A0A521CE75</accession>
<dbReference type="InterPro" id="IPR027417">
    <property type="entry name" value="P-loop_NTPase"/>
</dbReference>
<evidence type="ECO:0000256" key="8">
    <source>
        <dbReference type="ARBA" id="ARBA00022840"/>
    </source>
</evidence>
<keyword evidence="8 10" id="KW-0067">ATP-binding</keyword>
<keyword evidence="5 10" id="KW-0680">Restriction system</keyword>
<dbReference type="InterPro" id="IPR055180">
    <property type="entry name" value="HsdR_RecA-like_helicase_dom_2"/>
</dbReference>
<evidence type="ECO:0000256" key="10">
    <source>
        <dbReference type="RuleBase" id="RU364115"/>
    </source>
</evidence>
<evidence type="ECO:0000256" key="3">
    <source>
        <dbReference type="ARBA" id="ARBA00022722"/>
    </source>
</evidence>
<dbReference type="Pfam" id="PF04313">
    <property type="entry name" value="HSDR_N"/>
    <property type="match status" value="1"/>
</dbReference>
<evidence type="ECO:0000256" key="2">
    <source>
        <dbReference type="ARBA" id="ARBA00008598"/>
    </source>
</evidence>
<dbReference type="PROSITE" id="PS51192">
    <property type="entry name" value="HELICASE_ATP_BIND_1"/>
    <property type="match status" value="1"/>
</dbReference>
<comment type="catalytic activity">
    <reaction evidence="1 10">
        <text>Endonucleolytic cleavage of DNA to give random double-stranded fragments with terminal 5'-phosphates, ATP is simultaneously hydrolyzed.</text>
        <dbReference type="EC" id="3.1.21.3"/>
    </reaction>
</comment>
<dbReference type="Gene3D" id="3.40.50.300">
    <property type="entry name" value="P-loop containing nucleotide triphosphate hydrolases"/>
    <property type="match status" value="2"/>
</dbReference>
<dbReference type="Gene3D" id="3.90.1570.50">
    <property type="match status" value="1"/>
</dbReference>
<proteinExistence type="inferred from homology"/>
<evidence type="ECO:0000259" key="11">
    <source>
        <dbReference type="PROSITE" id="PS51192"/>
    </source>
</evidence>
<dbReference type="RefSeq" id="WP_142453910.1">
    <property type="nucleotide sequence ID" value="NZ_FXTP01000005.1"/>
</dbReference>
<dbReference type="OrthoDB" id="9758243at2"/>
<dbReference type="EMBL" id="FXTP01000005">
    <property type="protein sequence ID" value="SMO57744.1"/>
    <property type="molecule type" value="Genomic_DNA"/>
</dbReference>
<comment type="function">
    <text evidence="10">Subunit R is required for both nuclease and ATPase activities, but not for modification.</text>
</comment>
<dbReference type="AlphaFoldDB" id="A0A521CE75"/>
<evidence type="ECO:0000256" key="7">
    <source>
        <dbReference type="ARBA" id="ARBA00022801"/>
    </source>
</evidence>
<dbReference type="SUPFAM" id="SSF52540">
    <property type="entry name" value="P-loop containing nucleoside triphosphate hydrolases"/>
    <property type="match status" value="2"/>
</dbReference>
<dbReference type="InterPro" id="IPR051268">
    <property type="entry name" value="Type-I_R_enzyme_R_subunit"/>
</dbReference>
<evidence type="ECO:0000256" key="5">
    <source>
        <dbReference type="ARBA" id="ARBA00022747"/>
    </source>
</evidence>
<dbReference type="InterPro" id="IPR007409">
    <property type="entry name" value="Restrct_endonuc_type1_HsdR_N"/>
</dbReference>
<evidence type="ECO:0000313" key="13">
    <source>
        <dbReference type="Proteomes" id="UP000317557"/>
    </source>
</evidence>
<dbReference type="Pfam" id="PF22679">
    <property type="entry name" value="T1R_D3-like"/>
    <property type="match status" value="1"/>
</dbReference>
<keyword evidence="9 10" id="KW-0238">DNA-binding</keyword>
<dbReference type="PANTHER" id="PTHR30195:SF15">
    <property type="entry name" value="TYPE I RESTRICTION ENZYME HINDI ENDONUCLEASE SUBUNIT"/>
    <property type="match status" value="1"/>
</dbReference>
<dbReference type="GO" id="GO:0003677">
    <property type="term" value="F:DNA binding"/>
    <property type="evidence" value="ECO:0007669"/>
    <property type="project" value="UniProtKB-KW"/>
</dbReference>
<dbReference type="CDD" id="cd18030">
    <property type="entry name" value="DEXHc_RE_I_HsdR"/>
    <property type="match status" value="1"/>
</dbReference>
<dbReference type="PANTHER" id="PTHR30195">
    <property type="entry name" value="TYPE I SITE-SPECIFIC DEOXYRIBONUCLEASE PROTEIN SUBUNIT M AND R"/>
    <property type="match status" value="1"/>
</dbReference>
<dbReference type="InterPro" id="IPR014001">
    <property type="entry name" value="Helicase_ATP-bd"/>
</dbReference>
<dbReference type="NCBIfam" id="TIGR00348">
    <property type="entry name" value="hsdR"/>
    <property type="match status" value="1"/>
</dbReference>
<dbReference type="Proteomes" id="UP000317557">
    <property type="component" value="Unassembled WGS sequence"/>
</dbReference>